<dbReference type="Pfam" id="PF00557">
    <property type="entry name" value="Peptidase_M24"/>
    <property type="match status" value="1"/>
</dbReference>
<evidence type="ECO:0000313" key="3">
    <source>
        <dbReference type="EMBL" id="RUO36896.1"/>
    </source>
</evidence>
<organism evidence="3 4">
    <name type="scientific">Aliidiomarina shirensis</name>
    <dbReference type="NCBI Taxonomy" id="1048642"/>
    <lineage>
        <taxon>Bacteria</taxon>
        <taxon>Pseudomonadati</taxon>
        <taxon>Pseudomonadota</taxon>
        <taxon>Gammaproteobacteria</taxon>
        <taxon>Alteromonadales</taxon>
        <taxon>Idiomarinaceae</taxon>
        <taxon>Aliidiomarina</taxon>
    </lineage>
</organism>
<dbReference type="PROSITE" id="PS51257">
    <property type="entry name" value="PROKAR_LIPOPROTEIN"/>
    <property type="match status" value="1"/>
</dbReference>
<feature type="signal peptide" evidence="1">
    <location>
        <begin position="1"/>
        <end position="28"/>
    </location>
</feature>
<dbReference type="GO" id="GO:0004177">
    <property type="term" value="F:aminopeptidase activity"/>
    <property type="evidence" value="ECO:0007669"/>
    <property type="project" value="UniProtKB-KW"/>
</dbReference>
<evidence type="ECO:0000256" key="1">
    <source>
        <dbReference type="SAM" id="SignalP"/>
    </source>
</evidence>
<dbReference type="RefSeq" id="WP_126807742.1">
    <property type="nucleotide sequence ID" value="NZ_PIPP01000003.1"/>
</dbReference>
<dbReference type="OrthoDB" id="9765815at2"/>
<name>A0A432WT01_9GAMM</name>
<dbReference type="EMBL" id="PIPP01000003">
    <property type="protein sequence ID" value="RUO36896.1"/>
    <property type="molecule type" value="Genomic_DNA"/>
</dbReference>
<protein>
    <submittedName>
        <fullName evidence="3">Xaa-Pro aminopeptidase</fullName>
    </submittedName>
</protein>
<feature type="chain" id="PRO_5019338114" evidence="1">
    <location>
        <begin position="29"/>
        <end position="470"/>
    </location>
</feature>
<dbReference type="InterPro" id="IPR036005">
    <property type="entry name" value="Creatinase/aminopeptidase-like"/>
</dbReference>
<proteinExistence type="predicted"/>
<sequence>MKYKLLKKTRLTLALLLASSLFTATACAASSQAFNESEYTPTQGRVINSANEFAVLPHRDRIAPENAMLSERLDTLLPELMESANIDMWLVINREYAEDPVYFSLVPQPTFAARRTTMLVFNKLADGSVERLSVNTYPLGGPYESAWSGGDLDEQWAALAELIVAKNPERIGINVSKHWPEADGLTQGMHDRLTEVLPSTLQNRLVPAEDLVVRWLETRSEAELDAFAHAVALARGVIAEAFSSAVVTPGATTTDDVAWYIRQRFEDLSLPIWFMPYVTFQREGMECAPETPFCSSGTGVIQRGDVVHTDVGICYLKMCTDTQEMAYVLKRDEDDVPQDLKDALLTGNRWQDILTDNFVTGRTGNEILAATRAESERQGIVSSTYTHPIGFFGHAPGPTIGMWDNQGDTAVNGDWPLYPNTAYAIEGNIKQAVPEWGGQTIQIMLEQSAYFDGERVIYLAGRKTQWHLIR</sequence>
<dbReference type="AlphaFoldDB" id="A0A432WT01"/>
<feature type="domain" description="Peptidase M24" evidence="2">
    <location>
        <begin position="229"/>
        <end position="441"/>
    </location>
</feature>
<dbReference type="SUPFAM" id="SSF55920">
    <property type="entry name" value="Creatinase/aminopeptidase"/>
    <property type="match status" value="1"/>
</dbReference>
<accession>A0A432WT01</accession>
<dbReference type="Proteomes" id="UP000286934">
    <property type="component" value="Unassembled WGS sequence"/>
</dbReference>
<dbReference type="Gene3D" id="3.90.230.10">
    <property type="entry name" value="Creatinase/methionine aminopeptidase superfamily"/>
    <property type="match status" value="1"/>
</dbReference>
<evidence type="ECO:0000313" key="4">
    <source>
        <dbReference type="Proteomes" id="UP000286934"/>
    </source>
</evidence>
<keyword evidence="3" id="KW-0645">Protease</keyword>
<keyword evidence="3" id="KW-0031">Aminopeptidase</keyword>
<keyword evidence="1" id="KW-0732">Signal</keyword>
<gene>
    <name evidence="3" type="ORF">CWE13_08600</name>
</gene>
<dbReference type="InterPro" id="IPR000994">
    <property type="entry name" value="Pept_M24"/>
</dbReference>
<comment type="caution">
    <text evidence="3">The sequence shown here is derived from an EMBL/GenBank/DDBJ whole genome shotgun (WGS) entry which is preliminary data.</text>
</comment>
<evidence type="ECO:0000259" key="2">
    <source>
        <dbReference type="Pfam" id="PF00557"/>
    </source>
</evidence>
<keyword evidence="4" id="KW-1185">Reference proteome</keyword>
<reference evidence="4" key="1">
    <citation type="journal article" date="2018" name="Front. Microbiol.">
        <title>Genome-Based Analysis Reveals the Taxonomy and Diversity of the Family Idiomarinaceae.</title>
        <authorList>
            <person name="Liu Y."/>
            <person name="Lai Q."/>
            <person name="Shao Z."/>
        </authorList>
    </citation>
    <scope>NUCLEOTIDE SEQUENCE [LARGE SCALE GENOMIC DNA]</scope>
    <source>
        <strain evidence="4">AIS</strain>
    </source>
</reference>
<keyword evidence="3" id="KW-0378">Hydrolase</keyword>